<evidence type="ECO:0000256" key="1">
    <source>
        <dbReference type="SAM" id="Phobius"/>
    </source>
</evidence>
<gene>
    <name evidence="2" type="ORF">CLUMA_CG016910</name>
</gene>
<keyword evidence="1" id="KW-1133">Transmembrane helix</keyword>
<feature type="transmembrane region" description="Helical" evidence="1">
    <location>
        <begin position="17"/>
        <end position="33"/>
    </location>
</feature>
<evidence type="ECO:0000313" key="2">
    <source>
        <dbReference type="EMBL" id="CRL02995.1"/>
    </source>
</evidence>
<evidence type="ECO:0000313" key="3">
    <source>
        <dbReference type="Proteomes" id="UP000183832"/>
    </source>
</evidence>
<reference evidence="2 3" key="1">
    <citation type="submission" date="2015-04" db="EMBL/GenBank/DDBJ databases">
        <authorList>
            <person name="Syromyatnikov M.Y."/>
            <person name="Popov V.N."/>
        </authorList>
    </citation>
    <scope>NUCLEOTIDE SEQUENCE [LARGE SCALE GENOMIC DNA]</scope>
</reference>
<keyword evidence="1" id="KW-0812">Transmembrane</keyword>
<organism evidence="2 3">
    <name type="scientific">Clunio marinus</name>
    <dbReference type="NCBI Taxonomy" id="568069"/>
    <lineage>
        <taxon>Eukaryota</taxon>
        <taxon>Metazoa</taxon>
        <taxon>Ecdysozoa</taxon>
        <taxon>Arthropoda</taxon>
        <taxon>Hexapoda</taxon>
        <taxon>Insecta</taxon>
        <taxon>Pterygota</taxon>
        <taxon>Neoptera</taxon>
        <taxon>Endopterygota</taxon>
        <taxon>Diptera</taxon>
        <taxon>Nematocera</taxon>
        <taxon>Chironomoidea</taxon>
        <taxon>Chironomidae</taxon>
        <taxon>Clunio</taxon>
    </lineage>
</organism>
<sequence>MNHTKGIHRLPKLLSEFYLLLFSLLTEIVMNLIDLSREYDTSQCQITEGKILQEIQDNCKTLEVLRLCN</sequence>
<keyword evidence="3" id="KW-1185">Reference proteome</keyword>
<name>A0A1J1IRY7_9DIPT</name>
<accession>A0A1J1IRY7</accession>
<protein>
    <submittedName>
        <fullName evidence="2">CLUMA_CG016910, isoform A</fullName>
    </submittedName>
</protein>
<keyword evidence="1" id="KW-0472">Membrane</keyword>
<dbReference type="AlphaFoldDB" id="A0A1J1IRY7"/>
<dbReference type="Proteomes" id="UP000183832">
    <property type="component" value="Unassembled WGS sequence"/>
</dbReference>
<dbReference type="EMBL" id="CVRI01000059">
    <property type="protein sequence ID" value="CRL02995.1"/>
    <property type="molecule type" value="Genomic_DNA"/>
</dbReference>
<proteinExistence type="predicted"/>